<dbReference type="Gene3D" id="1.25.40.10">
    <property type="entry name" value="Tetratricopeptide repeat domain"/>
    <property type="match status" value="2"/>
</dbReference>
<feature type="signal peptide" evidence="4">
    <location>
        <begin position="1"/>
        <end position="18"/>
    </location>
</feature>
<protein>
    <submittedName>
        <fullName evidence="5">Tetratricopeptide repeat-containing protein</fullName>
    </submittedName>
</protein>
<sequence length="270" mass="32404">MKLYFLMLSLFGTLTSFAQPNETVQPVLAKTSQEAIIEKYTYNGAHKYNYNIHMKEWQQYLDEGLQQDSTIAYLWQQKAMPYFKARKYEVGMVYIDEAVKFDPKRYQPYRAFIKCIFSKTYQETIDDFEDCMKKWGDSFEMDHTYSFYIGLSYLQLNEFDKAESYFQQSILKHETAFGEIHHNVLFYYGITKYEQQKFEEAITYFDKAILQYPKFSDAIYYKAISLYKLDRPSEEYTALLEKATKYRKQGYSLGEANEIYETYPYQFKSK</sequence>
<proteinExistence type="predicted"/>
<name>A0A1I3Q6R9_9FLAO</name>
<keyword evidence="4" id="KW-0732">Signal</keyword>
<keyword evidence="1" id="KW-0677">Repeat</keyword>
<dbReference type="InterPro" id="IPR051685">
    <property type="entry name" value="Ycf3/AcsC/BcsC/TPR_MFPF"/>
</dbReference>
<gene>
    <name evidence="5" type="ORF">SAMN04487893_10577</name>
</gene>
<dbReference type="STRING" id="1150112.SAMN04487893_10577"/>
<dbReference type="InterPro" id="IPR011990">
    <property type="entry name" value="TPR-like_helical_dom_sf"/>
</dbReference>
<dbReference type="InterPro" id="IPR019734">
    <property type="entry name" value="TPR_rpt"/>
</dbReference>
<keyword evidence="2 3" id="KW-0802">TPR repeat</keyword>
<organism evidence="5 6">
    <name type="scientific">Myroides guanonis</name>
    <dbReference type="NCBI Taxonomy" id="1150112"/>
    <lineage>
        <taxon>Bacteria</taxon>
        <taxon>Pseudomonadati</taxon>
        <taxon>Bacteroidota</taxon>
        <taxon>Flavobacteriia</taxon>
        <taxon>Flavobacteriales</taxon>
        <taxon>Flavobacteriaceae</taxon>
        <taxon>Myroides</taxon>
    </lineage>
</organism>
<dbReference type="AlphaFoldDB" id="A0A1I3Q6R9"/>
<feature type="chain" id="PRO_5017321012" evidence="4">
    <location>
        <begin position="19"/>
        <end position="270"/>
    </location>
</feature>
<dbReference type="PROSITE" id="PS50005">
    <property type="entry name" value="TPR"/>
    <property type="match status" value="1"/>
</dbReference>
<dbReference type="PANTHER" id="PTHR44943:SF8">
    <property type="entry name" value="TPR REPEAT-CONTAINING PROTEIN MJ0263"/>
    <property type="match status" value="1"/>
</dbReference>
<dbReference type="PANTHER" id="PTHR44943">
    <property type="entry name" value="CELLULOSE SYNTHASE OPERON PROTEIN C"/>
    <property type="match status" value="1"/>
</dbReference>
<evidence type="ECO:0000256" key="1">
    <source>
        <dbReference type="ARBA" id="ARBA00022737"/>
    </source>
</evidence>
<evidence type="ECO:0000256" key="2">
    <source>
        <dbReference type="ARBA" id="ARBA00022803"/>
    </source>
</evidence>
<evidence type="ECO:0000256" key="4">
    <source>
        <dbReference type="SAM" id="SignalP"/>
    </source>
</evidence>
<reference evidence="6" key="1">
    <citation type="submission" date="2016-10" db="EMBL/GenBank/DDBJ databases">
        <authorList>
            <person name="Varghese N."/>
            <person name="Submissions S."/>
        </authorList>
    </citation>
    <scope>NUCLEOTIDE SEQUENCE [LARGE SCALE GENOMIC DNA]</scope>
    <source>
        <strain evidence="6">DSM 26542</strain>
    </source>
</reference>
<dbReference type="Pfam" id="PF13374">
    <property type="entry name" value="TPR_10"/>
    <property type="match status" value="1"/>
</dbReference>
<evidence type="ECO:0000313" key="5">
    <source>
        <dbReference type="EMBL" id="SFJ29359.1"/>
    </source>
</evidence>
<accession>A0A1I3Q6R9</accession>
<evidence type="ECO:0000256" key="3">
    <source>
        <dbReference type="PROSITE-ProRule" id="PRU00339"/>
    </source>
</evidence>
<dbReference type="Proteomes" id="UP000243887">
    <property type="component" value="Unassembled WGS sequence"/>
</dbReference>
<dbReference type="InterPro" id="IPR013105">
    <property type="entry name" value="TPR_2"/>
</dbReference>
<evidence type="ECO:0000313" key="6">
    <source>
        <dbReference type="Proteomes" id="UP000243887"/>
    </source>
</evidence>
<feature type="repeat" description="TPR" evidence="3">
    <location>
        <begin position="182"/>
        <end position="215"/>
    </location>
</feature>
<dbReference type="Pfam" id="PF07719">
    <property type="entry name" value="TPR_2"/>
    <property type="match status" value="1"/>
</dbReference>
<dbReference type="OrthoDB" id="655905at2"/>
<dbReference type="RefSeq" id="WP_090678561.1">
    <property type="nucleotide sequence ID" value="NZ_FORU01000005.1"/>
</dbReference>
<dbReference type="SMART" id="SM00028">
    <property type="entry name" value="TPR"/>
    <property type="match status" value="3"/>
</dbReference>
<keyword evidence="6" id="KW-1185">Reference proteome</keyword>
<dbReference type="EMBL" id="FORU01000005">
    <property type="protein sequence ID" value="SFJ29359.1"/>
    <property type="molecule type" value="Genomic_DNA"/>
</dbReference>
<dbReference type="SUPFAM" id="SSF48452">
    <property type="entry name" value="TPR-like"/>
    <property type="match status" value="1"/>
</dbReference>